<evidence type="ECO:0000256" key="7">
    <source>
        <dbReference type="ARBA" id="ARBA00023065"/>
    </source>
</evidence>
<evidence type="ECO:0000256" key="5">
    <source>
        <dbReference type="ARBA" id="ARBA00022781"/>
    </source>
</evidence>
<evidence type="ECO:0000256" key="3">
    <source>
        <dbReference type="ARBA" id="ARBA00022448"/>
    </source>
</evidence>
<dbReference type="InterPro" id="IPR036228">
    <property type="entry name" value="ATP_synth_F0_dsu_sf_mt"/>
</dbReference>
<reference evidence="10" key="1">
    <citation type="submission" date="2020-06" db="EMBL/GenBank/DDBJ databases">
        <title>WGS assembly of Ceratodon purpureus strain R40.</title>
        <authorList>
            <person name="Carey S.B."/>
            <person name="Jenkins J."/>
            <person name="Shu S."/>
            <person name="Lovell J.T."/>
            <person name="Sreedasyam A."/>
            <person name="Maumus F."/>
            <person name="Tiley G.P."/>
            <person name="Fernandez-Pozo N."/>
            <person name="Barry K."/>
            <person name="Chen C."/>
            <person name="Wang M."/>
            <person name="Lipzen A."/>
            <person name="Daum C."/>
            <person name="Saski C.A."/>
            <person name="Payton A.C."/>
            <person name="Mcbreen J.C."/>
            <person name="Conrad R.E."/>
            <person name="Kollar L.M."/>
            <person name="Olsson S."/>
            <person name="Huttunen S."/>
            <person name="Landis J.B."/>
            <person name="Wickett N.J."/>
            <person name="Johnson M.G."/>
            <person name="Rensing S.A."/>
            <person name="Grimwood J."/>
            <person name="Schmutz J."/>
            <person name="Mcdaniel S.F."/>
        </authorList>
    </citation>
    <scope>NUCLEOTIDE SEQUENCE</scope>
    <source>
        <strain evidence="10">R40</strain>
    </source>
</reference>
<evidence type="ECO:0000313" key="11">
    <source>
        <dbReference type="Proteomes" id="UP000822688"/>
    </source>
</evidence>
<gene>
    <name evidence="10" type="ORF">KC19_3G007200</name>
</gene>
<dbReference type="InterPro" id="IPR008689">
    <property type="entry name" value="ATP_synth_F0_dsu_mt"/>
</dbReference>
<name>A0A8T0IFI9_CERPU</name>
<evidence type="ECO:0000256" key="9">
    <source>
        <dbReference type="ARBA" id="ARBA00023136"/>
    </source>
</evidence>
<evidence type="ECO:0000256" key="8">
    <source>
        <dbReference type="ARBA" id="ARBA00023128"/>
    </source>
</evidence>
<dbReference type="Proteomes" id="UP000822688">
    <property type="component" value="Chromosome 3"/>
</dbReference>
<accession>A0A8T0IFI9</accession>
<comment type="subcellular location">
    <subcellularLocation>
        <location evidence="1">Mitochondrion inner membrane</location>
    </subcellularLocation>
</comment>
<keyword evidence="8" id="KW-0496">Mitochondrion</keyword>
<keyword evidence="4" id="KW-0138">CF(0)</keyword>
<evidence type="ECO:0000256" key="4">
    <source>
        <dbReference type="ARBA" id="ARBA00022547"/>
    </source>
</evidence>
<comment type="similarity">
    <text evidence="2">Belongs to the ATPase d subunit family.</text>
</comment>
<keyword evidence="7" id="KW-0406">Ion transport</keyword>
<dbReference type="GO" id="GO:0015986">
    <property type="term" value="P:proton motive force-driven ATP synthesis"/>
    <property type="evidence" value="ECO:0007669"/>
    <property type="project" value="InterPro"/>
</dbReference>
<dbReference type="Gene3D" id="6.10.280.70">
    <property type="match status" value="1"/>
</dbReference>
<dbReference type="PANTHER" id="PTHR12700">
    <property type="entry name" value="ATP SYNTHASE SUBUNIT D, MITOCHONDRIAL"/>
    <property type="match status" value="1"/>
</dbReference>
<dbReference type="SUPFAM" id="SSF161065">
    <property type="entry name" value="ATP synthase D chain-like"/>
    <property type="match status" value="1"/>
</dbReference>
<evidence type="ECO:0000256" key="2">
    <source>
        <dbReference type="ARBA" id="ARBA00006842"/>
    </source>
</evidence>
<dbReference type="GO" id="GO:0015078">
    <property type="term" value="F:proton transmembrane transporter activity"/>
    <property type="evidence" value="ECO:0007669"/>
    <property type="project" value="InterPro"/>
</dbReference>
<dbReference type="AlphaFoldDB" id="A0A8T0IFI9"/>
<evidence type="ECO:0000256" key="6">
    <source>
        <dbReference type="ARBA" id="ARBA00022792"/>
    </source>
</evidence>
<protein>
    <recommendedName>
        <fullName evidence="12">ATP synthase subunit d, mitochondrial</fullName>
    </recommendedName>
</protein>
<evidence type="ECO:0008006" key="12">
    <source>
        <dbReference type="Google" id="ProtNLM"/>
    </source>
</evidence>
<keyword evidence="6" id="KW-0999">Mitochondrion inner membrane</keyword>
<organism evidence="10 11">
    <name type="scientific">Ceratodon purpureus</name>
    <name type="common">Fire moss</name>
    <name type="synonym">Dicranum purpureum</name>
    <dbReference type="NCBI Taxonomy" id="3225"/>
    <lineage>
        <taxon>Eukaryota</taxon>
        <taxon>Viridiplantae</taxon>
        <taxon>Streptophyta</taxon>
        <taxon>Embryophyta</taxon>
        <taxon>Bryophyta</taxon>
        <taxon>Bryophytina</taxon>
        <taxon>Bryopsida</taxon>
        <taxon>Dicranidae</taxon>
        <taxon>Pseudoditrichales</taxon>
        <taxon>Ditrichaceae</taxon>
        <taxon>Ceratodon</taxon>
    </lineage>
</organism>
<evidence type="ECO:0000256" key="1">
    <source>
        <dbReference type="ARBA" id="ARBA00004273"/>
    </source>
</evidence>
<evidence type="ECO:0000313" key="10">
    <source>
        <dbReference type="EMBL" id="KAG0581765.1"/>
    </source>
</evidence>
<keyword evidence="9" id="KW-0472">Membrane</keyword>
<keyword evidence="11" id="KW-1185">Reference proteome</keyword>
<dbReference type="GO" id="GO:0045259">
    <property type="term" value="C:proton-transporting ATP synthase complex"/>
    <property type="evidence" value="ECO:0007669"/>
    <property type="project" value="UniProtKB-KW"/>
</dbReference>
<dbReference type="EMBL" id="CM026423">
    <property type="protein sequence ID" value="KAG0581765.1"/>
    <property type="molecule type" value="Genomic_DNA"/>
</dbReference>
<dbReference type="GO" id="GO:0005743">
    <property type="term" value="C:mitochondrial inner membrane"/>
    <property type="evidence" value="ECO:0007669"/>
    <property type="project" value="UniProtKB-SubCell"/>
</dbReference>
<sequence>MSKGVSKVGRGVDWDYLNKVVVSADGKRELQALRRAYDEVAATIQEKFTIRPQSINWDFYKEKLGPNIVTIFENSVNSLDKEVPDYECDYTEDYKVQHRSLLTKATEKEEDSKKKIIAIDKELKRIGEEKEALATITVDEYYSKHPEVGAKIDDEIRNHIWG</sequence>
<dbReference type="OrthoDB" id="35799at2759"/>
<dbReference type="Pfam" id="PF05873">
    <property type="entry name" value="Mt_ATP-synt_D"/>
    <property type="match status" value="1"/>
</dbReference>
<proteinExistence type="inferred from homology"/>
<keyword evidence="3" id="KW-0813">Transport</keyword>
<keyword evidence="5" id="KW-0375">Hydrogen ion transport</keyword>
<comment type="caution">
    <text evidence="10">The sequence shown here is derived from an EMBL/GenBank/DDBJ whole genome shotgun (WGS) entry which is preliminary data.</text>
</comment>